<keyword evidence="3" id="KW-1185">Reference proteome</keyword>
<dbReference type="Gene3D" id="3.80.10.10">
    <property type="entry name" value="Ribonuclease Inhibitor"/>
    <property type="match status" value="1"/>
</dbReference>
<evidence type="ECO:0000259" key="1">
    <source>
        <dbReference type="PROSITE" id="PS50181"/>
    </source>
</evidence>
<organism evidence="2 3">
    <name type="scientific">Adineta steineri</name>
    <dbReference type="NCBI Taxonomy" id="433720"/>
    <lineage>
        <taxon>Eukaryota</taxon>
        <taxon>Metazoa</taxon>
        <taxon>Spiralia</taxon>
        <taxon>Gnathifera</taxon>
        <taxon>Rotifera</taxon>
        <taxon>Eurotatoria</taxon>
        <taxon>Bdelloidea</taxon>
        <taxon>Adinetida</taxon>
        <taxon>Adinetidae</taxon>
        <taxon>Adineta</taxon>
    </lineage>
</organism>
<gene>
    <name evidence="2" type="ORF">QVE165_LOCUS15904</name>
</gene>
<reference evidence="2" key="1">
    <citation type="submission" date="2021-02" db="EMBL/GenBank/DDBJ databases">
        <authorList>
            <person name="Nowell W R."/>
        </authorList>
    </citation>
    <scope>NUCLEOTIDE SEQUENCE</scope>
</reference>
<evidence type="ECO:0000313" key="2">
    <source>
        <dbReference type="EMBL" id="CAF1019248.1"/>
    </source>
</evidence>
<dbReference type="PROSITE" id="PS50181">
    <property type="entry name" value="FBOX"/>
    <property type="match status" value="1"/>
</dbReference>
<feature type="domain" description="F-box" evidence="1">
    <location>
        <begin position="1"/>
        <end position="52"/>
    </location>
</feature>
<dbReference type="EMBL" id="CAJNOM010000088">
    <property type="protein sequence ID" value="CAF1019248.1"/>
    <property type="molecule type" value="Genomic_DNA"/>
</dbReference>
<dbReference type="Proteomes" id="UP000663832">
    <property type="component" value="Unassembled WGS sequence"/>
</dbReference>
<dbReference type="SUPFAM" id="SSF52047">
    <property type="entry name" value="RNI-like"/>
    <property type="match status" value="1"/>
</dbReference>
<dbReference type="InterPro" id="IPR001810">
    <property type="entry name" value="F-box_dom"/>
</dbReference>
<dbReference type="InterPro" id="IPR032675">
    <property type="entry name" value="LRR_dom_sf"/>
</dbReference>
<protein>
    <recommendedName>
        <fullName evidence="1">F-box domain-containing protein</fullName>
    </recommendedName>
</protein>
<evidence type="ECO:0000313" key="3">
    <source>
        <dbReference type="Proteomes" id="UP000663832"/>
    </source>
</evidence>
<accession>A0A814I608</accession>
<sequence length="605" mass="72059">MQLESLPNELLLELFEYIDGVNLICGFYYLNSRFNNLLLLCHKNIHFDFRNISKLLFNIICQQRLSTFIDQITSIKLSDDLNTRNISNHFISYGFHLNQFKHLKFLSLYSINSIDRLISPTSQALHLPNLTHLNLIKCSIFTNSHTHSSFLNHIWSLPKLTHCKLDGNNSIEQYLLNISTVSFSIKNLFIEDCLCDSQTLFYLLKYTPNLRRFHTVFSGDTQDLYFQTMTSSLISLHISFHGLHINYIISIFQNISNLYYLTIETSTIHWNGYQWQDILVKYIPQIKLFRFKMENFIQNEYIDIDQLLDSFRTSFWLEQHRWYVRCQWNPHSSDKVLTVYTLPYAFTRMYYKHDWYFKSTCPNEKQYSSYDCIQSFLDYSNNNIFWNEFSFSDLFFPNIRNLKVIDPDQFKLYSWYSSLNHLVSLNITIKYISYYDFLQQLLDRTPRLYLLTLKVYCELSKELFQLTNLSVRQLYISVGPKTYYFTSKDCEHLINSPLGLQCEFLTVNIKNCIDIVNLIEQMSNLRSIAFQCEDKIMKYNENKDNLIGWLQKHLPSTCSINRNDSLGLIEIWIGSQAKEKSPFKIKNKDSYHYLTLFKKLIFSKK</sequence>
<comment type="caution">
    <text evidence="2">The sequence shown here is derived from an EMBL/GenBank/DDBJ whole genome shotgun (WGS) entry which is preliminary data.</text>
</comment>
<name>A0A814I608_9BILA</name>
<dbReference type="AlphaFoldDB" id="A0A814I608"/>
<proteinExistence type="predicted"/>